<proteinExistence type="predicted"/>
<protein>
    <submittedName>
        <fullName evidence="2">Uncharacterized protein</fullName>
    </submittedName>
</protein>
<gene>
    <name evidence="2" type="ORF">VC83_04476</name>
</gene>
<evidence type="ECO:0000313" key="2">
    <source>
        <dbReference type="EMBL" id="OAF59251.1"/>
    </source>
</evidence>
<feature type="compositionally biased region" description="Gly residues" evidence="1">
    <location>
        <begin position="54"/>
        <end position="63"/>
    </location>
</feature>
<dbReference type="RefSeq" id="XP_024324535.1">
    <property type="nucleotide sequence ID" value="XM_024468107.1"/>
</dbReference>
<reference evidence="2" key="1">
    <citation type="submission" date="2016-03" db="EMBL/GenBank/DDBJ databases">
        <title>Updated assembly of Pseudogymnoascus destructans, the fungus causing white-nose syndrome of bats.</title>
        <authorList>
            <person name="Palmer J.M."/>
            <person name="Drees K.P."/>
            <person name="Foster J.T."/>
            <person name="Lindner D.L."/>
        </authorList>
    </citation>
    <scope>NUCLEOTIDE SEQUENCE [LARGE SCALE GENOMIC DNA]</scope>
    <source>
        <strain evidence="2">20631-21</strain>
    </source>
</reference>
<dbReference type="AlphaFoldDB" id="A0A177AD94"/>
<feature type="compositionally biased region" description="Low complexity" evidence="1">
    <location>
        <begin position="64"/>
        <end position="77"/>
    </location>
</feature>
<dbReference type="EMBL" id="KV441394">
    <property type="protein sequence ID" value="OAF59251.1"/>
    <property type="molecule type" value="Genomic_DNA"/>
</dbReference>
<sequence>MGQMSKKVDFSLGMSGISSGADMGDIYDKPKVRVPVSFREAEAEDEEEKEGGRRSGGGGGDGASLGRTGSRESGSVRSRSKEGGLFGRRSKEAVSPGDLEAQVGRSGVQMSELAGAGEG</sequence>
<feature type="region of interest" description="Disordered" evidence="1">
    <location>
        <begin position="1"/>
        <end position="119"/>
    </location>
</feature>
<name>A0A177AD94_9PEZI</name>
<dbReference type="GeneID" id="36287547"/>
<dbReference type="Proteomes" id="UP000077154">
    <property type="component" value="Unassembled WGS sequence"/>
</dbReference>
<organism evidence="2">
    <name type="scientific">Pseudogymnoascus destructans</name>
    <dbReference type="NCBI Taxonomy" id="655981"/>
    <lineage>
        <taxon>Eukaryota</taxon>
        <taxon>Fungi</taxon>
        <taxon>Dikarya</taxon>
        <taxon>Ascomycota</taxon>
        <taxon>Pezizomycotina</taxon>
        <taxon>Leotiomycetes</taxon>
        <taxon>Thelebolales</taxon>
        <taxon>Thelebolaceae</taxon>
        <taxon>Pseudogymnoascus</taxon>
    </lineage>
</organism>
<accession>A0A177AD94</accession>
<evidence type="ECO:0000256" key="1">
    <source>
        <dbReference type="SAM" id="MobiDB-lite"/>
    </source>
</evidence>